<gene>
    <name evidence="3" type="ORF">DXG03_005276</name>
</gene>
<name>A0A9P7G0G9_9AGAR</name>
<dbReference type="PANTHER" id="PTHR10357:SF179">
    <property type="entry name" value="NEUTRAL AND BASIC AMINO ACID TRANSPORT PROTEIN RBAT"/>
    <property type="match status" value="1"/>
</dbReference>
<evidence type="ECO:0000259" key="2">
    <source>
        <dbReference type="Pfam" id="PF00128"/>
    </source>
</evidence>
<reference evidence="3" key="1">
    <citation type="submission" date="2020-07" db="EMBL/GenBank/DDBJ databases">
        <authorList>
            <person name="Nieuwenhuis M."/>
            <person name="Van De Peppel L.J.J."/>
        </authorList>
    </citation>
    <scope>NUCLEOTIDE SEQUENCE</scope>
    <source>
        <strain evidence="3">AP01</strain>
        <tissue evidence="3">Mycelium</tissue>
    </source>
</reference>
<proteinExistence type="inferred from homology"/>
<keyword evidence="4" id="KW-1185">Reference proteome</keyword>
<dbReference type="Proteomes" id="UP000775547">
    <property type="component" value="Unassembled WGS sequence"/>
</dbReference>
<evidence type="ECO:0000313" key="4">
    <source>
        <dbReference type="Proteomes" id="UP000775547"/>
    </source>
</evidence>
<dbReference type="GO" id="GO:0004556">
    <property type="term" value="F:alpha-amylase activity"/>
    <property type="evidence" value="ECO:0007669"/>
    <property type="project" value="TreeGrafter"/>
</dbReference>
<reference evidence="3" key="2">
    <citation type="submission" date="2021-10" db="EMBL/GenBank/DDBJ databases">
        <title>Phylogenomics reveals ancestral predisposition of the termite-cultivated fungus Termitomyces towards a domesticated lifestyle.</title>
        <authorList>
            <person name="Auxier B."/>
            <person name="Grum-Grzhimaylo A."/>
            <person name="Cardenas M.E."/>
            <person name="Lodge J.D."/>
            <person name="Laessoe T."/>
            <person name="Pedersen O."/>
            <person name="Smith M.E."/>
            <person name="Kuyper T.W."/>
            <person name="Franco-Molano E.A."/>
            <person name="Baroni T.J."/>
            <person name="Aanen D.K."/>
        </authorList>
    </citation>
    <scope>NUCLEOTIDE SEQUENCE</scope>
    <source>
        <strain evidence="3">AP01</strain>
        <tissue evidence="3">Mycelium</tissue>
    </source>
</reference>
<dbReference type="GO" id="GO:0033934">
    <property type="term" value="F:glucan 1,4-alpha-maltotriohydrolase activity"/>
    <property type="evidence" value="ECO:0007669"/>
    <property type="project" value="TreeGrafter"/>
</dbReference>
<evidence type="ECO:0000256" key="1">
    <source>
        <dbReference type="ARBA" id="ARBA00008061"/>
    </source>
</evidence>
<dbReference type="InterPro" id="IPR017853">
    <property type="entry name" value="GH"/>
</dbReference>
<dbReference type="GO" id="GO:0005987">
    <property type="term" value="P:sucrose catabolic process"/>
    <property type="evidence" value="ECO:0007669"/>
    <property type="project" value="TreeGrafter"/>
</dbReference>
<dbReference type="PANTHER" id="PTHR10357">
    <property type="entry name" value="ALPHA-AMYLASE FAMILY MEMBER"/>
    <property type="match status" value="1"/>
</dbReference>
<dbReference type="Gene3D" id="3.20.20.80">
    <property type="entry name" value="Glycosidases"/>
    <property type="match status" value="1"/>
</dbReference>
<dbReference type="EMBL" id="JABCKV010000318">
    <property type="protein sequence ID" value="KAG5641408.1"/>
    <property type="molecule type" value="Genomic_DNA"/>
</dbReference>
<organism evidence="3 4">
    <name type="scientific">Asterophora parasitica</name>
    <dbReference type="NCBI Taxonomy" id="117018"/>
    <lineage>
        <taxon>Eukaryota</taxon>
        <taxon>Fungi</taxon>
        <taxon>Dikarya</taxon>
        <taxon>Basidiomycota</taxon>
        <taxon>Agaricomycotina</taxon>
        <taxon>Agaricomycetes</taxon>
        <taxon>Agaricomycetidae</taxon>
        <taxon>Agaricales</taxon>
        <taxon>Tricholomatineae</taxon>
        <taxon>Lyophyllaceae</taxon>
        <taxon>Asterophora</taxon>
    </lineage>
</organism>
<comment type="caution">
    <text evidence="3">The sequence shown here is derived from an EMBL/GenBank/DDBJ whole genome shotgun (WGS) entry which is preliminary data.</text>
</comment>
<dbReference type="OrthoDB" id="1740265at2759"/>
<dbReference type="GO" id="GO:0004575">
    <property type="term" value="F:sucrose alpha-glucosidase activity"/>
    <property type="evidence" value="ECO:0007669"/>
    <property type="project" value="TreeGrafter"/>
</dbReference>
<protein>
    <recommendedName>
        <fullName evidence="2">Glycosyl hydrolase family 13 catalytic domain-containing protein</fullName>
    </recommendedName>
</protein>
<sequence length="68" mass="7677">MTDIASKVWWKDAVVYQIYSASFFDSNGGGFGDLDSIHTKLDYVKDLGVDVIYLSPIYQSPLADMRHD</sequence>
<dbReference type="Pfam" id="PF00128">
    <property type="entry name" value="Alpha-amylase"/>
    <property type="match status" value="1"/>
</dbReference>
<comment type="similarity">
    <text evidence="1">Belongs to the glycosyl hydrolase 13 family.</text>
</comment>
<feature type="domain" description="Glycosyl hydrolase family 13 catalytic" evidence="2">
    <location>
        <begin position="17"/>
        <end position="68"/>
    </location>
</feature>
<dbReference type="GO" id="GO:0000025">
    <property type="term" value="P:maltose catabolic process"/>
    <property type="evidence" value="ECO:0007669"/>
    <property type="project" value="TreeGrafter"/>
</dbReference>
<feature type="non-terminal residue" evidence="3">
    <location>
        <position position="68"/>
    </location>
</feature>
<accession>A0A9P7G0G9</accession>
<evidence type="ECO:0000313" key="3">
    <source>
        <dbReference type="EMBL" id="KAG5641408.1"/>
    </source>
</evidence>
<dbReference type="AlphaFoldDB" id="A0A9P7G0G9"/>
<dbReference type="GO" id="GO:0004574">
    <property type="term" value="F:oligo-1,6-glucosidase activity"/>
    <property type="evidence" value="ECO:0007669"/>
    <property type="project" value="TreeGrafter"/>
</dbReference>
<dbReference type="SUPFAM" id="SSF51445">
    <property type="entry name" value="(Trans)glycosidases"/>
    <property type="match status" value="1"/>
</dbReference>
<dbReference type="InterPro" id="IPR006047">
    <property type="entry name" value="GH13_cat_dom"/>
</dbReference>